<dbReference type="InterPro" id="IPR036322">
    <property type="entry name" value="WD40_repeat_dom_sf"/>
</dbReference>
<keyword evidence="1 3" id="KW-0853">WD repeat</keyword>
<evidence type="ECO:0000313" key="5">
    <source>
        <dbReference type="RefSeq" id="XP_022096673.1"/>
    </source>
</evidence>
<dbReference type="Proteomes" id="UP000694845">
    <property type="component" value="Unplaced"/>
</dbReference>
<evidence type="ECO:0000256" key="1">
    <source>
        <dbReference type="ARBA" id="ARBA00022574"/>
    </source>
</evidence>
<feature type="repeat" description="WD" evidence="3">
    <location>
        <begin position="29"/>
        <end position="60"/>
    </location>
</feature>
<evidence type="ECO:0000256" key="2">
    <source>
        <dbReference type="ARBA" id="ARBA00022737"/>
    </source>
</evidence>
<feature type="repeat" description="WD" evidence="3">
    <location>
        <begin position="85"/>
        <end position="116"/>
    </location>
</feature>
<keyword evidence="2" id="KW-0677">Repeat</keyword>
<dbReference type="PRINTS" id="PR00320">
    <property type="entry name" value="GPROTEINBRPT"/>
</dbReference>
<accession>A0A8B7YTQ2</accession>
<feature type="repeat" description="WD" evidence="3">
    <location>
        <begin position="236"/>
        <end position="273"/>
    </location>
</feature>
<protein>
    <submittedName>
        <fullName evidence="5">Probable cytosolic iron-sulfur protein assembly protein CIAO1 isoform X3</fullName>
    </submittedName>
</protein>
<dbReference type="SMART" id="SM00320">
    <property type="entry name" value="WD40"/>
    <property type="match status" value="5"/>
</dbReference>
<dbReference type="CDD" id="cd00200">
    <property type="entry name" value="WD40"/>
    <property type="match status" value="1"/>
</dbReference>
<dbReference type="PANTHER" id="PTHR19920">
    <property type="entry name" value="WD40 PROTEIN CIAO1"/>
    <property type="match status" value="1"/>
</dbReference>
<dbReference type="Gene3D" id="2.130.10.10">
    <property type="entry name" value="YVTN repeat-like/Quinoprotein amine dehydrogenase"/>
    <property type="match status" value="1"/>
</dbReference>
<feature type="repeat" description="WD" evidence="3">
    <location>
        <begin position="129"/>
        <end position="161"/>
    </location>
</feature>
<dbReference type="InterPro" id="IPR001680">
    <property type="entry name" value="WD40_rpt"/>
</dbReference>
<reference evidence="5" key="1">
    <citation type="submission" date="2025-08" db="UniProtKB">
        <authorList>
            <consortium name="RefSeq"/>
        </authorList>
    </citation>
    <scope>IDENTIFICATION</scope>
</reference>
<dbReference type="InterPro" id="IPR020472">
    <property type="entry name" value="WD40_PAC1"/>
</dbReference>
<organism evidence="4 5">
    <name type="scientific">Acanthaster planci</name>
    <name type="common">Crown-of-thorns starfish</name>
    <dbReference type="NCBI Taxonomy" id="133434"/>
    <lineage>
        <taxon>Eukaryota</taxon>
        <taxon>Metazoa</taxon>
        <taxon>Echinodermata</taxon>
        <taxon>Eleutherozoa</taxon>
        <taxon>Asterozoa</taxon>
        <taxon>Asteroidea</taxon>
        <taxon>Valvatacea</taxon>
        <taxon>Valvatida</taxon>
        <taxon>Acanthasteridae</taxon>
        <taxon>Acanthaster</taxon>
    </lineage>
</organism>
<proteinExistence type="predicted"/>
<dbReference type="GO" id="GO:0016226">
    <property type="term" value="P:iron-sulfur cluster assembly"/>
    <property type="evidence" value="ECO:0007669"/>
    <property type="project" value="TreeGrafter"/>
</dbReference>
<dbReference type="RefSeq" id="XP_022096673.1">
    <property type="nucleotide sequence ID" value="XM_022240981.1"/>
</dbReference>
<dbReference type="GO" id="GO:0097361">
    <property type="term" value="C:cytosolic [4Fe-4S] assembly targeting complex"/>
    <property type="evidence" value="ECO:0007669"/>
    <property type="project" value="TreeGrafter"/>
</dbReference>
<dbReference type="SUPFAM" id="SSF50978">
    <property type="entry name" value="WD40 repeat-like"/>
    <property type="match status" value="1"/>
</dbReference>
<dbReference type="AlphaFoldDB" id="A0A8B7YTQ2"/>
<dbReference type="GeneID" id="110982520"/>
<dbReference type="InterPro" id="IPR015943">
    <property type="entry name" value="WD40/YVTN_repeat-like_dom_sf"/>
</dbReference>
<dbReference type="PROSITE" id="PS50294">
    <property type="entry name" value="WD_REPEATS_REGION"/>
    <property type="match status" value="3"/>
</dbReference>
<gene>
    <name evidence="5" type="primary">LOC110982520</name>
</gene>
<keyword evidence="4" id="KW-1185">Reference proteome</keyword>
<dbReference type="CTD" id="9391"/>
<dbReference type="PROSITE" id="PS50082">
    <property type="entry name" value="WD_REPEATS_2"/>
    <property type="match status" value="4"/>
</dbReference>
<dbReference type="OrthoDB" id="284782at2759"/>
<name>A0A8B7YTQ2_ACAPL</name>
<sequence>MLYWYLPPHMHKARGIMNVLGKLENIASLSGHLDRVWHVSWSPSGKLLTSCSGDKTIRMWGTQWNGGQGAQVDHEEDDYQCVGVLSVHTQDVKNVCWHPYKEILASCSYDSTIKMFHEEDDDWFCVHTLAGHESTVWGISFDKTGTRLASCSDDKTVKIWQGCHPDCQDGDSFRSTAWKCVCTLSGYHTRTIYDIDWCKQSGLLATCSGDDTIHVFQEDDVESSHQPTFNLMVCVKSAHSEDINSVRWNPDGSGLLASCGDDGIIKVWKYGQC</sequence>
<dbReference type="PANTHER" id="PTHR19920:SF0">
    <property type="entry name" value="CYTOSOLIC IRON-SULFUR PROTEIN ASSEMBLY PROTEIN CIAO1-RELATED"/>
    <property type="match status" value="1"/>
</dbReference>
<dbReference type="Pfam" id="PF00400">
    <property type="entry name" value="WD40"/>
    <property type="match status" value="5"/>
</dbReference>
<evidence type="ECO:0000313" key="4">
    <source>
        <dbReference type="Proteomes" id="UP000694845"/>
    </source>
</evidence>
<evidence type="ECO:0000256" key="3">
    <source>
        <dbReference type="PROSITE-ProRule" id="PRU00221"/>
    </source>
</evidence>